<dbReference type="PANTHER" id="PTHR35008">
    <property type="entry name" value="BLL4482 PROTEIN-RELATED"/>
    <property type="match status" value="1"/>
</dbReference>
<keyword evidence="3 4" id="KW-0408">Iron</keyword>
<keyword evidence="1 4" id="KW-0349">Heme</keyword>
<dbReference type="Proteomes" id="UP000606044">
    <property type="component" value="Unassembled WGS sequence"/>
</dbReference>
<keyword evidence="7" id="KW-1185">Reference proteome</keyword>
<dbReference type="GO" id="GO:0009055">
    <property type="term" value="F:electron transfer activity"/>
    <property type="evidence" value="ECO:0007669"/>
    <property type="project" value="InterPro"/>
</dbReference>
<dbReference type="RefSeq" id="WP_244644437.1">
    <property type="nucleotide sequence ID" value="NZ_BMCT01000004.1"/>
</dbReference>
<name>A0A917C5H4_9HYPH</name>
<dbReference type="InterPro" id="IPR051459">
    <property type="entry name" value="Cytochrome_c-type_DH"/>
</dbReference>
<evidence type="ECO:0000259" key="5">
    <source>
        <dbReference type="PROSITE" id="PS51007"/>
    </source>
</evidence>
<dbReference type="PROSITE" id="PS51007">
    <property type="entry name" value="CYTC"/>
    <property type="match status" value="2"/>
</dbReference>
<proteinExistence type="predicted"/>
<feature type="domain" description="Cytochrome c" evidence="5">
    <location>
        <begin position="41"/>
        <end position="152"/>
    </location>
</feature>
<dbReference type="GO" id="GO:0046872">
    <property type="term" value="F:metal ion binding"/>
    <property type="evidence" value="ECO:0007669"/>
    <property type="project" value="UniProtKB-KW"/>
</dbReference>
<dbReference type="EMBL" id="BMCT01000004">
    <property type="protein sequence ID" value="GGF68862.1"/>
    <property type="molecule type" value="Genomic_DNA"/>
</dbReference>
<organism evidence="6 7">
    <name type="scientific">Azorhizobium oxalatiphilum</name>
    <dbReference type="NCBI Taxonomy" id="980631"/>
    <lineage>
        <taxon>Bacteria</taxon>
        <taxon>Pseudomonadati</taxon>
        <taxon>Pseudomonadota</taxon>
        <taxon>Alphaproteobacteria</taxon>
        <taxon>Hyphomicrobiales</taxon>
        <taxon>Xanthobacteraceae</taxon>
        <taxon>Azorhizobium</taxon>
    </lineage>
</organism>
<dbReference type="InterPro" id="IPR036909">
    <property type="entry name" value="Cyt_c-like_dom_sf"/>
</dbReference>
<evidence type="ECO:0000256" key="2">
    <source>
        <dbReference type="ARBA" id="ARBA00022723"/>
    </source>
</evidence>
<dbReference type="Pfam" id="PF00034">
    <property type="entry name" value="Cytochrom_C"/>
    <property type="match status" value="1"/>
</dbReference>
<evidence type="ECO:0000313" key="6">
    <source>
        <dbReference type="EMBL" id="GGF68862.1"/>
    </source>
</evidence>
<reference evidence="6" key="2">
    <citation type="submission" date="2020-09" db="EMBL/GenBank/DDBJ databases">
        <authorList>
            <person name="Sun Q."/>
            <person name="Sedlacek I."/>
        </authorList>
    </citation>
    <scope>NUCLEOTIDE SEQUENCE</scope>
    <source>
        <strain evidence="6">CCM 7897</strain>
    </source>
</reference>
<feature type="domain" description="Cytochrome c" evidence="5">
    <location>
        <begin position="208"/>
        <end position="317"/>
    </location>
</feature>
<gene>
    <name evidence="6" type="ORF">GCM10007301_30670</name>
</gene>
<accession>A0A917C5H4</accession>
<reference evidence="6" key="1">
    <citation type="journal article" date="2014" name="Int. J. Syst. Evol. Microbiol.">
        <title>Complete genome sequence of Corynebacterium casei LMG S-19264T (=DSM 44701T), isolated from a smear-ripened cheese.</title>
        <authorList>
            <consortium name="US DOE Joint Genome Institute (JGI-PGF)"/>
            <person name="Walter F."/>
            <person name="Albersmeier A."/>
            <person name="Kalinowski J."/>
            <person name="Ruckert C."/>
        </authorList>
    </citation>
    <scope>NUCLEOTIDE SEQUENCE</scope>
    <source>
        <strain evidence="6">CCM 7897</strain>
    </source>
</reference>
<dbReference type="PANTHER" id="PTHR35008:SF8">
    <property type="entry name" value="ALCOHOL DEHYDROGENASE CYTOCHROME C SUBUNIT"/>
    <property type="match status" value="1"/>
</dbReference>
<protein>
    <recommendedName>
        <fullName evidence="5">Cytochrome c domain-containing protein</fullName>
    </recommendedName>
</protein>
<dbReference type="GO" id="GO:0020037">
    <property type="term" value="F:heme binding"/>
    <property type="evidence" value="ECO:0007669"/>
    <property type="project" value="InterPro"/>
</dbReference>
<evidence type="ECO:0000256" key="4">
    <source>
        <dbReference type="PROSITE-ProRule" id="PRU00433"/>
    </source>
</evidence>
<evidence type="ECO:0000313" key="7">
    <source>
        <dbReference type="Proteomes" id="UP000606044"/>
    </source>
</evidence>
<evidence type="ECO:0000256" key="3">
    <source>
        <dbReference type="ARBA" id="ARBA00023004"/>
    </source>
</evidence>
<dbReference type="InterPro" id="IPR009056">
    <property type="entry name" value="Cyt_c-like_dom"/>
</dbReference>
<evidence type="ECO:0000256" key="1">
    <source>
        <dbReference type="ARBA" id="ARBA00022617"/>
    </source>
</evidence>
<dbReference type="Gene3D" id="1.10.760.10">
    <property type="entry name" value="Cytochrome c-like domain"/>
    <property type="match status" value="2"/>
</dbReference>
<sequence>MLAKGVAAAAILGAAGFLVLTSPWTWSLTHPTRDVADQGPADLKNGRDVFVASDCSTCHATPGQHDPLKLGGGRVLDTEFGKFSMPNISSDPKDGIGSWTLAQFTRAVREGVGPGGILPDGQNLYPAFPYTSYQRLSANDVRDMFAYIKTLPAIAGKAVDHELKFPYTLRRGIGVWRLAFLDGQPASGGTAPVALPKDGAIDPQTQAALVERGRYLVEGAGHCAECHSPRNFMGVIADARRYGGGATPDGKAFFPNISQHDTGIGFWAEASIVSYLKLGLSPLGKTAGGDMAEVILNTKQLPDNDLRAMAAYLKTVPGVNSPAPGQPAPNYTTKVVMVPVQKNDVPLPTSPATDIAKAQVLYASMTKPLYPDAAAIGDAARSNGKLLGAARITVEERQGKQLKVRLEGWQPEGVTSVIYAASGKRIMAAVLDDDAAAKVERSPFETDRDTGARWAKVKTSLWIDDAALNVSEDNLWHFSSNLLSASCATCHSLNTPEHFTANQWIGTLGAMRRYTSLNNDEYRLLLAYVQNHAKDMKGGH</sequence>
<dbReference type="SUPFAM" id="SSF46626">
    <property type="entry name" value="Cytochrome c"/>
    <property type="match status" value="2"/>
</dbReference>
<dbReference type="AlphaFoldDB" id="A0A917C5H4"/>
<comment type="caution">
    <text evidence="6">The sequence shown here is derived from an EMBL/GenBank/DDBJ whole genome shotgun (WGS) entry which is preliminary data.</text>
</comment>
<keyword evidence="2 4" id="KW-0479">Metal-binding</keyword>